<keyword evidence="10" id="KW-1185">Reference proteome</keyword>
<dbReference type="AlphaFoldDB" id="C8P4J7"/>
<dbReference type="PANTHER" id="PTHR43586:SF4">
    <property type="entry name" value="ISOPENICILLIN N EPIMERASE"/>
    <property type="match status" value="1"/>
</dbReference>
<dbReference type="GO" id="GO:0008483">
    <property type="term" value="F:transaminase activity"/>
    <property type="evidence" value="ECO:0007669"/>
    <property type="project" value="UniProtKB-KW"/>
</dbReference>
<comment type="caution">
    <text evidence="7">The sequence shown here is derived from an EMBL/GenBank/DDBJ whole genome shotgun (WGS) entry which is preliminary data.</text>
</comment>
<feature type="domain" description="Aminotransferase class V" evidence="6">
    <location>
        <begin position="8"/>
        <end position="371"/>
    </location>
</feature>
<dbReference type="HOGENOM" id="CLU_003433_2_4_9"/>
<dbReference type="EMBL" id="AZDK01000002">
    <property type="protein sequence ID" value="KRK60782.1"/>
    <property type="molecule type" value="Genomic_DNA"/>
</dbReference>
<proteinExistence type="inferred from homology"/>
<dbReference type="PATRIC" id="fig|525309.8.peg.828"/>
<dbReference type="InterPro" id="IPR000192">
    <property type="entry name" value="Aminotrans_V_dom"/>
</dbReference>
<organism evidence="7 9">
    <name type="scientific">Limosilactobacillus antri DSM 16041</name>
    <dbReference type="NCBI Taxonomy" id="525309"/>
    <lineage>
        <taxon>Bacteria</taxon>
        <taxon>Bacillati</taxon>
        <taxon>Bacillota</taxon>
        <taxon>Bacilli</taxon>
        <taxon>Lactobacillales</taxon>
        <taxon>Lactobacillaceae</taxon>
        <taxon>Limosilactobacillus</taxon>
    </lineage>
</organism>
<dbReference type="EMBL" id="ACLL01000007">
    <property type="protein sequence ID" value="EEW54617.1"/>
    <property type="molecule type" value="Genomic_DNA"/>
</dbReference>
<dbReference type="Gene3D" id="3.90.1150.10">
    <property type="entry name" value="Aspartate Aminotransferase, domain 1"/>
    <property type="match status" value="1"/>
</dbReference>
<protein>
    <recommendedName>
        <fullName evidence="3">cysteine desulfurase</fullName>
        <ecNumber evidence="3">2.8.1.7</ecNumber>
    </recommendedName>
</protein>
<evidence type="ECO:0000256" key="5">
    <source>
        <dbReference type="ARBA" id="ARBA00050776"/>
    </source>
</evidence>
<accession>C8P4J7</accession>
<dbReference type="EC" id="2.8.1.7" evidence="3"/>
<keyword evidence="4" id="KW-0663">Pyridoxal phosphate</keyword>
<evidence type="ECO:0000313" key="10">
    <source>
        <dbReference type="Proteomes" id="UP000051883"/>
    </source>
</evidence>
<dbReference type="PIRSF" id="PIRSF005572">
    <property type="entry name" value="NifS"/>
    <property type="match status" value="1"/>
</dbReference>
<reference evidence="8 10" key="2">
    <citation type="journal article" date="2015" name="Genome Announc.">
        <title>Expanding the biotechnology potential of lactobacilli through comparative genomics of 213 strains and associated genera.</title>
        <authorList>
            <person name="Sun Z."/>
            <person name="Harris H.M."/>
            <person name="McCann A."/>
            <person name="Guo C."/>
            <person name="Argimon S."/>
            <person name="Zhang W."/>
            <person name="Yang X."/>
            <person name="Jeffery I.B."/>
            <person name="Cooney J.C."/>
            <person name="Kagawa T.F."/>
            <person name="Liu W."/>
            <person name="Song Y."/>
            <person name="Salvetti E."/>
            <person name="Wrobel A."/>
            <person name="Rasinkangas P."/>
            <person name="Parkhill J."/>
            <person name="Rea M.C."/>
            <person name="O'Sullivan O."/>
            <person name="Ritari J."/>
            <person name="Douillard F.P."/>
            <person name="Paul Ross R."/>
            <person name="Yang R."/>
            <person name="Briner A.E."/>
            <person name="Felis G.E."/>
            <person name="de Vos W.M."/>
            <person name="Barrangou R."/>
            <person name="Klaenhammer T.R."/>
            <person name="Caufield P.W."/>
            <person name="Cui Y."/>
            <person name="Zhang H."/>
            <person name="O'Toole P.W."/>
        </authorList>
    </citation>
    <scope>NUCLEOTIDE SEQUENCE [LARGE SCALE GENOMIC DNA]</scope>
    <source>
        <strain evidence="8 10">DSM 16041</strain>
    </source>
</reference>
<gene>
    <name evidence="8" type="ORF">FC31_GL000820</name>
    <name evidence="7" type="ORF">HMPREF0494_0241</name>
</gene>
<dbReference type="Pfam" id="PF00266">
    <property type="entry name" value="Aminotran_5"/>
    <property type="match status" value="1"/>
</dbReference>
<evidence type="ECO:0000256" key="1">
    <source>
        <dbReference type="ARBA" id="ARBA00001933"/>
    </source>
</evidence>
<evidence type="ECO:0000256" key="4">
    <source>
        <dbReference type="ARBA" id="ARBA00022898"/>
    </source>
</evidence>
<evidence type="ECO:0000313" key="7">
    <source>
        <dbReference type="EMBL" id="EEW54617.1"/>
    </source>
</evidence>
<evidence type="ECO:0000313" key="9">
    <source>
        <dbReference type="Proteomes" id="UP000003675"/>
    </source>
</evidence>
<keyword evidence="8" id="KW-0032">Aminotransferase</keyword>
<dbReference type="eggNOG" id="COG0520">
    <property type="taxonomic scope" value="Bacteria"/>
</dbReference>
<dbReference type="PANTHER" id="PTHR43586">
    <property type="entry name" value="CYSTEINE DESULFURASE"/>
    <property type="match status" value="1"/>
</dbReference>
<evidence type="ECO:0000259" key="6">
    <source>
        <dbReference type="Pfam" id="PF00266"/>
    </source>
</evidence>
<keyword evidence="8" id="KW-0808">Transferase</keyword>
<comment type="cofactor">
    <cofactor evidence="1">
        <name>pyridoxal 5'-phosphate</name>
        <dbReference type="ChEBI" id="CHEBI:597326"/>
    </cofactor>
</comment>
<comment type="similarity">
    <text evidence="2">Belongs to the class-V pyridoxal-phosphate-dependent aminotransferase family. Csd subfamily.</text>
</comment>
<dbReference type="InterPro" id="IPR016454">
    <property type="entry name" value="Cysteine_dSase"/>
</dbReference>
<name>C8P4J7_9LACO</name>
<sequence length="386" mass="42016">MDDEKKMIYLDNGATTVHKPAIVAKAVYQVLSSGQYGNPSRGTYQIAVNASELVYQTRQKIAKFFNVPDSSLVVFTKNVTEALNTVIKGYLKPGDDVIATMYDHNSVLRPIYQMVKYNVSHTFLPLDAQTNLVDLTTLEKSIKPNTKMVVCTHASNVIGNLVDLKKVAEICHRHHILFVVDAAQTAGVLPIDMQKIGIDVLCFTGHKSLYGPEGTGGICFSHQIDIEPLIVGGSGIDSYNHSMPKRFPECLEGGTANVPGIAGLGAGIDYLMSHDYVKLGQETRKLADYFVQEIKDHSNIHIYTNLVAPHVATIGLNIAGMNSADVSAYLSEYGIATRSGAHCAPLIHQTLGTVEQGIVRFSFCSFNTEDEALAASEVIKEIAEQV</sequence>
<dbReference type="InterPro" id="IPR015422">
    <property type="entry name" value="PyrdxlP-dep_Trfase_small"/>
</dbReference>
<dbReference type="RefSeq" id="WP_007124912.1">
    <property type="nucleotide sequence ID" value="NZ_AZDK01000002.1"/>
</dbReference>
<evidence type="ECO:0000256" key="2">
    <source>
        <dbReference type="ARBA" id="ARBA00010447"/>
    </source>
</evidence>
<dbReference type="Gene3D" id="3.40.640.10">
    <property type="entry name" value="Type I PLP-dependent aspartate aminotransferase-like (Major domain)"/>
    <property type="match status" value="1"/>
</dbReference>
<comment type="catalytic activity">
    <reaction evidence="5">
        <text>(sulfur carrier)-H + L-cysteine = (sulfur carrier)-SH + L-alanine</text>
        <dbReference type="Rhea" id="RHEA:43892"/>
        <dbReference type="Rhea" id="RHEA-COMP:14737"/>
        <dbReference type="Rhea" id="RHEA-COMP:14739"/>
        <dbReference type="ChEBI" id="CHEBI:29917"/>
        <dbReference type="ChEBI" id="CHEBI:35235"/>
        <dbReference type="ChEBI" id="CHEBI:57972"/>
        <dbReference type="ChEBI" id="CHEBI:64428"/>
        <dbReference type="EC" id="2.8.1.7"/>
    </reaction>
</comment>
<dbReference type="Proteomes" id="UP000051883">
    <property type="component" value="Unassembled WGS sequence"/>
</dbReference>
<dbReference type="InterPro" id="IPR015421">
    <property type="entry name" value="PyrdxlP-dep_Trfase_major"/>
</dbReference>
<dbReference type="InterPro" id="IPR015424">
    <property type="entry name" value="PyrdxlP-dep_Trfase"/>
</dbReference>
<evidence type="ECO:0000256" key="3">
    <source>
        <dbReference type="ARBA" id="ARBA00012239"/>
    </source>
</evidence>
<dbReference type="GO" id="GO:0031071">
    <property type="term" value="F:cysteine desulfurase activity"/>
    <property type="evidence" value="ECO:0007669"/>
    <property type="project" value="UniProtKB-EC"/>
</dbReference>
<dbReference type="Proteomes" id="UP000003675">
    <property type="component" value="Unassembled WGS sequence"/>
</dbReference>
<reference evidence="7 9" key="1">
    <citation type="submission" date="2009-09" db="EMBL/GenBank/DDBJ databases">
        <authorList>
            <person name="Qin X."/>
            <person name="Bachman B."/>
            <person name="Battles P."/>
            <person name="Bell A."/>
            <person name="Bess C."/>
            <person name="Bickham C."/>
            <person name="Chaboub L."/>
            <person name="Chen D."/>
            <person name="Coyle M."/>
            <person name="Deiros D.R."/>
            <person name="Dinh H."/>
            <person name="Forbes L."/>
            <person name="Fowler G."/>
            <person name="Francisco L."/>
            <person name="Fu Q."/>
            <person name="Gubbala S."/>
            <person name="Hale W."/>
            <person name="Han Y."/>
            <person name="Hemphill L."/>
            <person name="Highlander S.K."/>
            <person name="Hirani K."/>
            <person name="Hogues M."/>
            <person name="Jackson L."/>
            <person name="Jakkamsetti A."/>
            <person name="Javaid M."/>
            <person name="Jiang H."/>
            <person name="Korchina V."/>
            <person name="Kovar C."/>
            <person name="Lara F."/>
            <person name="Lee S."/>
            <person name="Mata R."/>
            <person name="Mathew T."/>
            <person name="Moen C."/>
            <person name="Morales K."/>
            <person name="Munidasa M."/>
            <person name="Nazareth L."/>
            <person name="Ngo R."/>
            <person name="Nguyen L."/>
            <person name="Okwuonu G."/>
            <person name="Ongeri F."/>
            <person name="Patil S."/>
            <person name="Petrosino J."/>
            <person name="Pham C."/>
            <person name="Pham P."/>
            <person name="Pu L.-L."/>
            <person name="Puazo M."/>
            <person name="Raj R."/>
            <person name="Reid J."/>
            <person name="Rouhana J."/>
            <person name="Saada N."/>
            <person name="Shang Y."/>
            <person name="Simmons D."/>
            <person name="Thornton R."/>
            <person name="Warren J."/>
            <person name="Weissenberger G."/>
            <person name="Zhang J."/>
            <person name="Zhang L."/>
            <person name="Zhou C."/>
            <person name="Zhu D."/>
            <person name="Muzny D."/>
            <person name="Worley K."/>
            <person name="Gibbs R."/>
        </authorList>
    </citation>
    <scope>NUCLEOTIDE SEQUENCE [LARGE SCALE GENOMIC DNA]</scope>
    <source>
        <strain evidence="7 9">DSM 16041</strain>
    </source>
</reference>
<dbReference type="STRING" id="525309.HMPREF0494_0241"/>
<evidence type="ECO:0000313" key="8">
    <source>
        <dbReference type="EMBL" id="KRK60782.1"/>
    </source>
</evidence>
<dbReference type="SUPFAM" id="SSF53383">
    <property type="entry name" value="PLP-dependent transferases"/>
    <property type="match status" value="1"/>
</dbReference>